<dbReference type="InterPro" id="IPR052701">
    <property type="entry name" value="GAG_Ulvan_Degrading_Sulfatases"/>
</dbReference>
<evidence type="ECO:0000259" key="3">
    <source>
        <dbReference type="Pfam" id="PF00884"/>
    </source>
</evidence>
<dbReference type="EMBL" id="CP071090">
    <property type="protein sequence ID" value="QSQ27731.1"/>
    <property type="molecule type" value="Genomic_DNA"/>
</dbReference>
<dbReference type="Pfam" id="PF00884">
    <property type="entry name" value="Sulfatase"/>
    <property type="match status" value="1"/>
</dbReference>
<keyword evidence="2" id="KW-0812">Transmembrane</keyword>
<dbReference type="PANTHER" id="PTHR43751:SF3">
    <property type="entry name" value="SULFATASE N-TERMINAL DOMAIN-CONTAINING PROTEIN"/>
    <property type="match status" value="1"/>
</dbReference>
<feature type="region of interest" description="Disordered" evidence="1">
    <location>
        <begin position="685"/>
        <end position="730"/>
    </location>
</feature>
<dbReference type="Proteomes" id="UP000662747">
    <property type="component" value="Chromosome"/>
</dbReference>
<organism evidence="4 5">
    <name type="scientific">Pyxidicoccus parkwayensis</name>
    <dbReference type="NCBI Taxonomy" id="2813578"/>
    <lineage>
        <taxon>Bacteria</taxon>
        <taxon>Pseudomonadati</taxon>
        <taxon>Myxococcota</taxon>
        <taxon>Myxococcia</taxon>
        <taxon>Myxococcales</taxon>
        <taxon>Cystobacterineae</taxon>
        <taxon>Myxococcaceae</taxon>
        <taxon>Pyxidicoccus</taxon>
    </lineage>
</organism>
<evidence type="ECO:0000256" key="1">
    <source>
        <dbReference type="SAM" id="MobiDB-lite"/>
    </source>
</evidence>
<evidence type="ECO:0000313" key="5">
    <source>
        <dbReference type="Proteomes" id="UP000662747"/>
    </source>
</evidence>
<dbReference type="PANTHER" id="PTHR43751">
    <property type="entry name" value="SULFATASE"/>
    <property type="match status" value="1"/>
</dbReference>
<keyword evidence="2" id="KW-0472">Membrane</keyword>
<keyword evidence="5" id="KW-1185">Reference proteome</keyword>
<name>A0ABX7PB91_9BACT</name>
<evidence type="ECO:0000256" key="2">
    <source>
        <dbReference type="SAM" id="Phobius"/>
    </source>
</evidence>
<dbReference type="SUPFAM" id="SSF53649">
    <property type="entry name" value="Alkaline phosphatase-like"/>
    <property type="match status" value="1"/>
</dbReference>
<feature type="domain" description="Sulfatase N-terminal" evidence="3">
    <location>
        <begin position="217"/>
        <end position="556"/>
    </location>
</feature>
<sequence length="730" mass="78246">MPVPSLSGTLRPLLWRLLTGAALGLVLFGGESWLLLGSGLVGVDIPVDGPYAALAAAVRPVVPALLLRVAAVYAVAGALLALAALVLARAWGPGRREPVEGGGRGARAWSLGRRVLTELGEGLVLLGLLVWGHAISRPALFDDLPAVRPLLAWLVEHGQPWHPRAAAAAWLLLHGVLFVTRSGIPRRRLAVGAAVAGVGALAFTGAGRLAAREASHPLVVVIGIDAFRPDRLKSQGGTGEVAPHVERFLVDATLFTRAYTSIAQTEPAWRSLLTARWPHTTGVRYALTADSRMRLQPTFAQSFAQAGWRTVFATDCSRFHFEGPASGFATRLQPPRGAVNFLLEKLRYRALGVFADHALGAAWVPEFIDNRALAGIHDPMGYAERLASRLVDESGQGPTLFAFHATAAHFPGDPVYPFYRRFVPATEPLERRLRMHFAPVTPGVKGGWSREGAEALYDELLAQADAQVGEVLDALKRSGRYDDALIVLMSDHGESFHADRPDLAGATSVHGARLSDEEYRVLLAVKPPKGQGRGPSEVDALVRLVDVGPTLLDLSGLPALPESDGATLAPLLRGGTRAPLPLYAETGFTHVLPEVFDAGHWPGAPRSFDAYRIRPDGVVEMGDEAHAAILAEKDRGAFDGRRWWRERPRADGSVQHTCEGDCEGPDAQALEAWLDAVQGLTPEGGWRKVAGHVDDPRNTKPPGALRPPQQLLRLRAGQPDGPANPQPRGG</sequence>
<dbReference type="InterPro" id="IPR000917">
    <property type="entry name" value="Sulfatase_N"/>
</dbReference>
<feature type="transmembrane region" description="Helical" evidence="2">
    <location>
        <begin position="191"/>
        <end position="211"/>
    </location>
</feature>
<reference evidence="4 5" key="1">
    <citation type="submission" date="2021-02" db="EMBL/GenBank/DDBJ databases">
        <title>De Novo genome assembly of isolated myxobacteria.</title>
        <authorList>
            <person name="Stevens D.C."/>
        </authorList>
    </citation>
    <scope>NUCLEOTIDE SEQUENCE [LARGE SCALE GENOMIC DNA]</scope>
    <source>
        <strain evidence="5">SCPEA02</strain>
    </source>
</reference>
<gene>
    <name evidence="4" type="ORF">JY651_23740</name>
</gene>
<dbReference type="RefSeq" id="WP_206729248.1">
    <property type="nucleotide sequence ID" value="NZ_CP071090.1"/>
</dbReference>
<evidence type="ECO:0000313" key="4">
    <source>
        <dbReference type="EMBL" id="QSQ27731.1"/>
    </source>
</evidence>
<accession>A0ABX7PB91</accession>
<feature type="transmembrane region" description="Helical" evidence="2">
    <location>
        <begin position="61"/>
        <end position="88"/>
    </location>
</feature>
<feature type="compositionally biased region" description="Low complexity" evidence="1">
    <location>
        <begin position="701"/>
        <end position="719"/>
    </location>
</feature>
<keyword evidence="2" id="KW-1133">Transmembrane helix</keyword>
<dbReference type="InterPro" id="IPR017850">
    <property type="entry name" value="Alkaline_phosphatase_core_sf"/>
</dbReference>
<dbReference type="Gene3D" id="3.40.720.10">
    <property type="entry name" value="Alkaline Phosphatase, subunit A"/>
    <property type="match status" value="1"/>
</dbReference>
<proteinExistence type="predicted"/>
<protein>
    <submittedName>
        <fullName evidence="4">Sulfatase-like hydrolase/transferase</fullName>
    </submittedName>
</protein>